<comment type="caution">
    <text evidence="9">The sequence shown here is derived from an EMBL/GenBank/DDBJ whole genome shotgun (WGS) entry which is preliminary data.</text>
</comment>
<dbReference type="PANTHER" id="PTHR43744">
    <property type="entry name" value="ABC TRANSPORTER PERMEASE PROTEIN MG189-RELATED-RELATED"/>
    <property type="match status" value="1"/>
</dbReference>
<feature type="transmembrane region" description="Helical" evidence="7">
    <location>
        <begin position="110"/>
        <end position="132"/>
    </location>
</feature>
<comment type="subcellular location">
    <subcellularLocation>
        <location evidence="1 7">Cell membrane</location>
        <topology evidence="1 7">Multi-pass membrane protein</topology>
    </subcellularLocation>
</comment>
<feature type="transmembrane region" description="Helical" evidence="7">
    <location>
        <begin position="260"/>
        <end position="277"/>
    </location>
</feature>
<evidence type="ECO:0000259" key="8">
    <source>
        <dbReference type="PROSITE" id="PS50928"/>
    </source>
</evidence>
<keyword evidence="10" id="KW-1185">Reference proteome</keyword>
<dbReference type="OrthoDB" id="9810086at2"/>
<dbReference type="RefSeq" id="WP_132012670.1">
    <property type="nucleotide sequence ID" value="NZ_SLUN01000002.1"/>
</dbReference>
<reference evidence="9 10" key="1">
    <citation type="submission" date="2019-03" db="EMBL/GenBank/DDBJ databases">
        <title>Genomic Encyclopedia of Type Strains, Phase IV (KMG-IV): sequencing the most valuable type-strain genomes for metagenomic binning, comparative biology and taxonomic classification.</title>
        <authorList>
            <person name="Goeker M."/>
        </authorList>
    </citation>
    <scope>NUCLEOTIDE SEQUENCE [LARGE SCALE GENOMIC DNA]</scope>
    <source>
        <strain evidence="9 10">LX-B</strain>
    </source>
</reference>
<evidence type="ECO:0000256" key="2">
    <source>
        <dbReference type="ARBA" id="ARBA00022448"/>
    </source>
</evidence>
<keyword evidence="4 7" id="KW-0812">Transmembrane</keyword>
<evidence type="ECO:0000256" key="6">
    <source>
        <dbReference type="ARBA" id="ARBA00023136"/>
    </source>
</evidence>
<evidence type="ECO:0000256" key="7">
    <source>
        <dbReference type="RuleBase" id="RU363032"/>
    </source>
</evidence>
<accession>A0A4R1SAU9</accession>
<dbReference type="GO" id="GO:0005886">
    <property type="term" value="C:plasma membrane"/>
    <property type="evidence" value="ECO:0007669"/>
    <property type="project" value="UniProtKB-SubCell"/>
</dbReference>
<dbReference type="AlphaFoldDB" id="A0A4R1SAU9"/>
<feature type="transmembrane region" description="Helical" evidence="7">
    <location>
        <begin position="12"/>
        <end position="32"/>
    </location>
</feature>
<proteinExistence type="inferred from homology"/>
<dbReference type="InterPro" id="IPR035906">
    <property type="entry name" value="MetI-like_sf"/>
</dbReference>
<evidence type="ECO:0000256" key="4">
    <source>
        <dbReference type="ARBA" id="ARBA00022692"/>
    </source>
</evidence>
<feature type="transmembrane region" description="Helical" evidence="7">
    <location>
        <begin position="144"/>
        <end position="162"/>
    </location>
</feature>
<dbReference type="GO" id="GO:0055085">
    <property type="term" value="P:transmembrane transport"/>
    <property type="evidence" value="ECO:0007669"/>
    <property type="project" value="InterPro"/>
</dbReference>
<feature type="transmembrane region" description="Helical" evidence="7">
    <location>
        <begin position="183"/>
        <end position="205"/>
    </location>
</feature>
<dbReference type="PANTHER" id="PTHR43744:SF9">
    <property type="entry name" value="POLYGALACTURONAN_RHAMNOGALACTURONAN TRANSPORT SYSTEM PERMEASE PROTEIN YTCP"/>
    <property type="match status" value="1"/>
</dbReference>
<dbReference type="CDD" id="cd06261">
    <property type="entry name" value="TM_PBP2"/>
    <property type="match status" value="1"/>
</dbReference>
<keyword evidence="5 7" id="KW-1133">Transmembrane helix</keyword>
<evidence type="ECO:0000256" key="3">
    <source>
        <dbReference type="ARBA" id="ARBA00022475"/>
    </source>
</evidence>
<dbReference type="PROSITE" id="PS50928">
    <property type="entry name" value="ABC_TM1"/>
    <property type="match status" value="1"/>
</dbReference>
<dbReference type="SUPFAM" id="SSF161098">
    <property type="entry name" value="MetI-like"/>
    <property type="match status" value="1"/>
</dbReference>
<dbReference type="InterPro" id="IPR000515">
    <property type="entry name" value="MetI-like"/>
</dbReference>
<feature type="transmembrane region" description="Helical" evidence="7">
    <location>
        <begin position="75"/>
        <end position="98"/>
    </location>
</feature>
<organism evidence="9 10">
    <name type="scientific">Hydrogenispora ethanolica</name>
    <dbReference type="NCBI Taxonomy" id="1082276"/>
    <lineage>
        <taxon>Bacteria</taxon>
        <taxon>Bacillati</taxon>
        <taxon>Bacillota</taxon>
        <taxon>Hydrogenispora</taxon>
    </lineage>
</organism>
<evidence type="ECO:0000313" key="9">
    <source>
        <dbReference type="EMBL" id="TCL76499.1"/>
    </source>
</evidence>
<evidence type="ECO:0000313" key="10">
    <source>
        <dbReference type="Proteomes" id="UP000295008"/>
    </source>
</evidence>
<dbReference type="Gene3D" id="1.10.3720.10">
    <property type="entry name" value="MetI-like"/>
    <property type="match status" value="1"/>
</dbReference>
<dbReference type="Pfam" id="PF00528">
    <property type="entry name" value="BPD_transp_1"/>
    <property type="match status" value="1"/>
</dbReference>
<comment type="similarity">
    <text evidence="7">Belongs to the binding-protein-dependent transport system permease family.</text>
</comment>
<keyword evidence="3" id="KW-1003">Cell membrane</keyword>
<dbReference type="Proteomes" id="UP000295008">
    <property type="component" value="Unassembled WGS sequence"/>
</dbReference>
<dbReference type="EMBL" id="SLUN01000002">
    <property type="protein sequence ID" value="TCL76499.1"/>
    <property type="molecule type" value="Genomic_DNA"/>
</dbReference>
<sequence>MKPDITAGGRTFQIINYTVMFILCLTFIYPFVYTLAVSLSDAKHILEGSVFLFPKGFTLSAYRAVLSDQGLLHSLFFTAMLTVCGVAASIIMTTLAAYPLSRTGLKGTGIILRLIVFTMYFNGGIIPTYLLVKNLGLLDTMGALIWPDVIQTFLLIIMISYFRGIPVELEEAAKVEGCSNFGILVKIIVPLAKPVIATLVIYYAVSYWNMFQQALMYIQSPARYTLQIKLYQVLNVFQQDLTNSLDAASAKTVLPENLKGAMVLVTAVPILFVYPWLQKYFIKGVTIGSLKG</sequence>
<keyword evidence="6 7" id="KW-0472">Membrane</keyword>
<evidence type="ECO:0000256" key="1">
    <source>
        <dbReference type="ARBA" id="ARBA00004651"/>
    </source>
</evidence>
<gene>
    <name evidence="9" type="ORF">EDC14_1002258</name>
</gene>
<evidence type="ECO:0000256" key="5">
    <source>
        <dbReference type="ARBA" id="ARBA00022989"/>
    </source>
</evidence>
<name>A0A4R1SAU9_HYDET</name>
<keyword evidence="2 7" id="KW-0813">Transport</keyword>
<feature type="domain" description="ABC transmembrane type-1" evidence="8">
    <location>
        <begin position="75"/>
        <end position="275"/>
    </location>
</feature>
<protein>
    <submittedName>
        <fullName evidence="9">Putative aldouronate transport system permease protein</fullName>
    </submittedName>
</protein>